<proteinExistence type="predicted"/>
<accession>A0A392UWL9</accession>
<comment type="caution">
    <text evidence="1">The sequence shown here is derived from an EMBL/GenBank/DDBJ whole genome shotgun (WGS) entry which is preliminary data.</text>
</comment>
<dbReference type="EMBL" id="LXQA010995568">
    <property type="protein sequence ID" value="MCI80434.1"/>
    <property type="molecule type" value="Genomic_DNA"/>
</dbReference>
<keyword evidence="2" id="KW-1185">Reference proteome</keyword>
<name>A0A392UWL9_9FABA</name>
<feature type="non-terminal residue" evidence="1">
    <location>
        <position position="1"/>
    </location>
</feature>
<protein>
    <submittedName>
        <fullName evidence="1">Uncharacterized protein</fullName>
    </submittedName>
</protein>
<evidence type="ECO:0000313" key="2">
    <source>
        <dbReference type="Proteomes" id="UP000265520"/>
    </source>
</evidence>
<dbReference type="Proteomes" id="UP000265520">
    <property type="component" value="Unassembled WGS sequence"/>
</dbReference>
<dbReference type="AlphaFoldDB" id="A0A392UWL9"/>
<reference evidence="1 2" key="1">
    <citation type="journal article" date="2018" name="Front. Plant Sci.">
        <title>Red Clover (Trifolium pratense) and Zigzag Clover (T. medium) - A Picture of Genomic Similarities and Differences.</title>
        <authorList>
            <person name="Dluhosova J."/>
            <person name="Istvanek J."/>
            <person name="Nedelnik J."/>
            <person name="Repkova J."/>
        </authorList>
    </citation>
    <scope>NUCLEOTIDE SEQUENCE [LARGE SCALE GENOMIC DNA]</scope>
    <source>
        <strain evidence="2">cv. 10/8</strain>
        <tissue evidence="1">Leaf</tissue>
    </source>
</reference>
<organism evidence="1 2">
    <name type="scientific">Trifolium medium</name>
    <dbReference type="NCBI Taxonomy" id="97028"/>
    <lineage>
        <taxon>Eukaryota</taxon>
        <taxon>Viridiplantae</taxon>
        <taxon>Streptophyta</taxon>
        <taxon>Embryophyta</taxon>
        <taxon>Tracheophyta</taxon>
        <taxon>Spermatophyta</taxon>
        <taxon>Magnoliopsida</taxon>
        <taxon>eudicotyledons</taxon>
        <taxon>Gunneridae</taxon>
        <taxon>Pentapetalae</taxon>
        <taxon>rosids</taxon>
        <taxon>fabids</taxon>
        <taxon>Fabales</taxon>
        <taxon>Fabaceae</taxon>
        <taxon>Papilionoideae</taxon>
        <taxon>50 kb inversion clade</taxon>
        <taxon>NPAAA clade</taxon>
        <taxon>Hologalegina</taxon>
        <taxon>IRL clade</taxon>
        <taxon>Trifolieae</taxon>
        <taxon>Trifolium</taxon>
    </lineage>
</organism>
<sequence>RPELQILELLAERGVWSLSELVASARQGIGIVCLSVAKCSLSEE</sequence>
<evidence type="ECO:0000313" key="1">
    <source>
        <dbReference type="EMBL" id="MCI80434.1"/>
    </source>
</evidence>